<protein>
    <submittedName>
        <fullName evidence="2">Uncharacterized protein</fullName>
    </submittedName>
</protein>
<gene>
    <name evidence="2" type="ORF">ERX40_10120</name>
</gene>
<dbReference type="EMBL" id="SCWD01000006">
    <property type="protein sequence ID" value="TDL95529.1"/>
    <property type="molecule type" value="Genomic_DNA"/>
</dbReference>
<proteinExistence type="predicted"/>
<feature type="coiled-coil region" evidence="1">
    <location>
        <begin position="77"/>
        <end position="104"/>
    </location>
</feature>
<dbReference type="RefSeq" id="WP_133418377.1">
    <property type="nucleotide sequence ID" value="NZ_SCWD01000006.1"/>
</dbReference>
<comment type="caution">
    <text evidence="2">The sequence shown here is derived from an EMBL/GenBank/DDBJ whole genome shotgun (WGS) entry which is preliminary data.</text>
</comment>
<name>A0A9Q8FPM5_9STAP</name>
<dbReference type="OrthoDB" id="9781943at2"/>
<dbReference type="AlphaFoldDB" id="A0A9Q8FPM5"/>
<dbReference type="Proteomes" id="UP000295280">
    <property type="component" value="Unassembled WGS sequence"/>
</dbReference>
<evidence type="ECO:0000256" key="1">
    <source>
        <dbReference type="SAM" id="Coils"/>
    </source>
</evidence>
<reference evidence="2 3" key="1">
    <citation type="submission" date="2019-01" db="EMBL/GenBank/DDBJ databases">
        <title>Draft genome sequences of the type strains of six Macrococcus species.</title>
        <authorList>
            <person name="Mazhar S."/>
            <person name="Altermann E."/>
            <person name="Hill C."/>
            <person name="Mcauliffe O."/>
        </authorList>
    </citation>
    <scope>NUCLEOTIDE SEQUENCE [LARGE SCALE GENOMIC DNA]</scope>
    <source>
        <strain evidence="2 3">ATCC 51828</strain>
    </source>
</reference>
<evidence type="ECO:0000313" key="2">
    <source>
        <dbReference type="EMBL" id="TDL95529.1"/>
    </source>
</evidence>
<keyword evidence="1" id="KW-0175">Coiled coil</keyword>
<sequence>MTGKKSENKVMNFYQSLKNEGTIAFLIQDREIKKEAQINAVIVNDKGKMKVYKTGLEDDKMLSLADVEQLSDRAIIKEAARLDQEILEKSIRQAQQESKKYYSESGKSKYIYKDAQELKYTEPKLRKIELKKQEEIGHPSYMTINAKPRDLKQVANDVRQGLMVYKIIDNDDKGYTLTDESDMRVTGLKRYAGYKTEERESTKEAGMFIIKTDVKIDEVKTGL</sequence>
<keyword evidence="3" id="KW-1185">Reference proteome</keyword>
<evidence type="ECO:0000313" key="3">
    <source>
        <dbReference type="Proteomes" id="UP000295280"/>
    </source>
</evidence>
<organism evidence="2 3">
    <name type="scientific">Macrococcus carouselicus</name>
    <dbReference type="NCBI Taxonomy" id="69969"/>
    <lineage>
        <taxon>Bacteria</taxon>
        <taxon>Bacillati</taxon>
        <taxon>Bacillota</taxon>
        <taxon>Bacilli</taxon>
        <taxon>Bacillales</taxon>
        <taxon>Staphylococcaceae</taxon>
        <taxon>Macrococcus</taxon>
    </lineage>
</organism>
<accession>A0A9Q8FPM5</accession>